<dbReference type="Pfam" id="PF00849">
    <property type="entry name" value="PseudoU_synth_2"/>
    <property type="match status" value="1"/>
</dbReference>
<accession>A0A1U9KUS0</accession>
<dbReference type="PROSITE" id="PS01129">
    <property type="entry name" value="PSI_RLU"/>
    <property type="match status" value="1"/>
</dbReference>
<dbReference type="PANTHER" id="PTHR21600">
    <property type="entry name" value="MITOCHONDRIAL RNA PSEUDOURIDINE SYNTHASE"/>
    <property type="match status" value="1"/>
</dbReference>
<dbReference type="EMBL" id="CP014691">
    <property type="protein sequence ID" value="AQS89400.1"/>
    <property type="molecule type" value="Genomic_DNA"/>
</dbReference>
<name>A0A1U9KUS0_9PROT</name>
<dbReference type="STRING" id="320497.A0U93_08540"/>
<dbReference type="GO" id="GO:0003723">
    <property type="term" value="F:RNA binding"/>
    <property type="evidence" value="ECO:0007669"/>
    <property type="project" value="InterPro"/>
</dbReference>
<dbReference type="PANTHER" id="PTHR21600:SF44">
    <property type="entry name" value="RIBOSOMAL LARGE SUBUNIT PSEUDOURIDINE SYNTHASE D"/>
    <property type="match status" value="1"/>
</dbReference>
<evidence type="ECO:0000256" key="1">
    <source>
        <dbReference type="ARBA" id="ARBA00010876"/>
    </source>
</evidence>
<sequence length="230" mass="25260">MLYRSPRFVVVEKPPGLPVHPGPRTTRTLEDALPALSRRPDGPWLAHRLDADTAGCVLIALRKQALLDAQECFRAHRVGKTYWAVVTGRPASESGTIDIPLARQDSPSGWRMIATPSPDAQPARTDWRTLGHANGLTWLELTLHTGRTHQARVHCAALGCPILGDPLYNPEKTTAPLHLLSRRLQLTPGTERIDATATPPPAMADTLARLGYRREESRNQSRKTSVSDGV</sequence>
<evidence type="ECO:0000259" key="4">
    <source>
        <dbReference type="Pfam" id="PF00849"/>
    </source>
</evidence>
<gene>
    <name evidence="5" type="ORF">A0U93_08540</name>
</gene>
<dbReference type="Gene3D" id="3.30.2350.10">
    <property type="entry name" value="Pseudouridine synthase"/>
    <property type="match status" value="1"/>
</dbReference>
<dbReference type="AlphaFoldDB" id="A0A1U9KUS0"/>
<dbReference type="GO" id="GO:0140098">
    <property type="term" value="F:catalytic activity, acting on RNA"/>
    <property type="evidence" value="ECO:0007669"/>
    <property type="project" value="UniProtKB-ARBA"/>
</dbReference>
<dbReference type="KEGG" id="nch:A0U93_08540"/>
<dbReference type="InterPro" id="IPR006224">
    <property type="entry name" value="PsdUridine_synth_RluA-like_CS"/>
</dbReference>
<evidence type="ECO:0000313" key="6">
    <source>
        <dbReference type="Proteomes" id="UP000188604"/>
    </source>
</evidence>
<dbReference type="CDD" id="cd02869">
    <property type="entry name" value="PseudoU_synth_RluA_like"/>
    <property type="match status" value="1"/>
</dbReference>
<dbReference type="InterPro" id="IPR006145">
    <property type="entry name" value="PsdUridine_synth_RsuA/RluA"/>
</dbReference>
<protein>
    <submittedName>
        <fullName evidence="5">RNA pseudouridine synthase</fullName>
    </submittedName>
</protein>
<feature type="domain" description="Pseudouridine synthase RsuA/RluA-like" evidence="4">
    <location>
        <begin position="8"/>
        <end position="157"/>
    </location>
</feature>
<dbReference type="GO" id="GO:0000455">
    <property type="term" value="P:enzyme-directed rRNA pseudouridine synthesis"/>
    <property type="evidence" value="ECO:0007669"/>
    <property type="project" value="TreeGrafter"/>
</dbReference>
<organism evidence="5 6">
    <name type="scientific">Neoasaia chiangmaiensis</name>
    <dbReference type="NCBI Taxonomy" id="320497"/>
    <lineage>
        <taxon>Bacteria</taxon>
        <taxon>Pseudomonadati</taxon>
        <taxon>Pseudomonadota</taxon>
        <taxon>Alphaproteobacteria</taxon>
        <taxon>Acetobacterales</taxon>
        <taxon>Acetobacteraceae</taxon>
        <taxon>Neoasaia</taxon>
    </lineage>
</organism>
<dbReference type="SUPFAM" id="SSF55120">
    <property type="entry name" value="Pseudouridine synthase"/>
    <property type="match status" value="1"/>
</dbReference>
<dbReference type="Proteomes" id="UP000188604">
    <property type="component" value="Chromosome"/>
</dbReference>
<feature type="region of interest" description="Disordered" evidence="3">
    <location>
        <begin position="211"/>
        <end position="230"/>
    </location>
</feature>
<comment type="similarity">
    <text evidence="1">Belongs to the pseudouridine synthase RluA family.</text>
</comment>
<dbReference type="InterPro" id="IPR050188">
    <property type="entry name" value="RluA_PseudoU_synthase"/>
</dbReference>
<proteinExistence type="inferred from homology"/>
<reference evidence="5 6" key="1">
    <citation type="submission" date="2016-03" db="EMBL/GenBank/DDBJ databases">
        <title>Acetic acid bacteria sequencing.</title>
        <authorList>
            <person name="Brandt J."/>
            <person name="Jakob F."/>
            <person name="Vogel R.F."/>
        </authorList>
    </citation>
    <scope>NUCLEOTIDE SEQUENCE [LARGE SCALE GENOMIC DNA]</scope>
    <source>
        <strain evidence="5 6">NBRC 101099</strain>
    </source>
</reference>
<dbReference type="InterPro" id="IPR020103">
    <property type="entry name" value="PsdUridine_synth_cat_dom_sf"/>
</dbReference>
<evidence type="ECO:0000313" key="5">
    <source>
        <dbReference type="EMBL" id="AQS89400.1"/>
    </source>
</evidence>
<keyword evidence="6" id="KW-1185">Reference proteome</keyword>
<evidence type="ECO:0000256" key="3">
    <source>
        <dbReference type="SAM" id="MobiDB-lite"/>
    </source>
</evidence>
<dbReference type="GO" id="GO:0009982">
    <property type="term" value="F:pseudouridine synthase activity"/>
    <property type="evidence" value="ECO:0007669"/>
    <property type="project" value="InterPro"/>
</dbReference>
<evidence type="ECO:0000256" key="2">
    <source>
        <dbReference type="ARBA" id="ARBA00023235"/>
    </source>
</evidence>
<keyword evidence="2" id="KW-0413">Isomerase</keyword>